<protein>
    <submittedName>
        <fullName evidence="1">Uncharacterized protein</fullName>
    </submittedName>
</protein>
<keyword evidence="2" id="KW-1185">Reference proteome</keyword>
<proteinExistence type="predicted"/>
<organism evidence="1 2">
    <name type="scientific">Arthrobacter terricola</name>
    <dbReference type="NCBI Taxonomy" id="2547396"/>
    <lineage>
        <taxon>Bacteria</taxon>
        <taxon>Bacillati</taxon>
        <taxon>Actinomycetota</taxon>
        <taxon>Actinomycetes</taxon>
        <taxon>Micrococcales</taxon>
        <taxon>Micrococcaceae</taxon>
        <taxon>Arthrobacter</taxon>
    </lineage>
</organism>
<evidence type="ECO:0000313" key="2">
    <source>
        <dbReference type="Proteomes" id="UP000295511"/>
    </source>
</evidence>
<evidence type="ECO:0000313" key="1">
    <source>
        <dbReference type="EMBL" id="TDF88557.1"/>
    </source>
</evidence>
<dbReference type="OrthoDB" id="5007551at2"/>
<dbReference type="Proteomes" id="UP000295511">
    <property type="component" value="Unassembled WGS sequence"/>
</dbReference>
<accession>A0A4R5K6E6</accession>
<comment type="caution">
    <text evidence="1">The sequence shown here is derived from an EMBL/GenBank/DDBJ whole genome shotgun (WGS) entry which is preliminary data.</text>
</comment>
<name>A0A4R5K6E6_9MICC</name>
<dbReference type="AlphaFoldDB" id="A0A4R5K6E6"/>
<dbReference type="EMBL" id="SMRU01000045">
    <property type="protein sequence ID" value="TDF88557.1"/>
    <property type="molecule type" value="Genomic_DNA"/>
</dbReference>
<reference evidence="1 2" key="1">
    <citation type="submission" date="2019-03" db="EMBL/GenBank/DDBJ databases">
        <title>Whole genome sequence of Arthrobacter sp JH1-1.</title>
        <authorList>
            <person name="Trinh H.N."/>
        </authorList>
    </citation>
    <scope>NUCLEOTIDE SEQUENCE [LARGE SCALE GENOMIC DNA]</scope>
    <source>
        <strain evidence="1 2">JH1-1</strain>
    </source>
</reference>
<sequence>MPHDLGTARGPSRYTVPAVFSRRPQPREIDLLHGTGISRRLADAGYSDVELRVSDRRLLITNTNLTDLKEGLAHLLGMILSEVSTQAARERSERAEELDALGLIEEQRLESIRQAAAEIHFD</sequence>
<gene>
    <name evidence="1" type="ORF">E1809_23835</name>
</gene>